<evidence type="ECO:0000313" key="2">
    <source>
        <dbReference type="WBParaSite" id="PgR170_g002_t01"/>
    </source>
</evidence>
<evidence type="ECO:0000313" key="1">
    <source>
        <dbReference type="Proteomes" id="UP000887569"/>
    </source>
</evidence>
<dbReference type="AlphaFoldDB" id="A0A915CGZ4"/>
<organism evidence="1 2">
    <name type="scientific">Parascaris univalens</name>
    <name type="common">Nematode worm</name>
    <dbReference type="NCBI Taxonomy" id="6257"/>
    <lineage>
        <taxon>Eukaryota</taxon>
        <taxon>Metazoa</taxon>
        <taxon>Ecdysozoa</taxon>
        <taxon>Nematoda</taxon>
        <taxon>Chromadorea</taxon>
        <taxon>Rhabditida</taxon>
        <taxon>Spirurina</taxon>
        <taxon>Ascaridomorpha</taxon>
        <taxon>Ascaridoidea</taxon>
        <taxon>Ascarididae</taxon>
        <taxon>Parascaris</taxon>
    </lineage>
</organism>
<accession>A0A915CGZ4</accession>
<sequence>IVGMLGDWERIEWWKCISSCGSGSRGSHIAVVRSFDSNGAEDRQRRSKRIG</sequence>
<keyword evidence="1" id="KW-1185">Reference proteome</keyword>
<dbReference type="WBParaSite" id="PgR170_g002_t01">
    <property type="protein sequence ID" value="PgR170_g002_t01"/>
    <property type="gene ID" value="PgR170_g002"/>
</dbReference>
<reference evidence="2" key="1">
    <citation type="submission" date="2022-11" db="UniProtKB">
        <authorList>
            <consortium name="WormBaseParasite"/>
        </authorList>
    </citation>
    <scope>IDENTIFICATION</scope>
</reference>
<dbReference type="Proteomes" id="UP000887569">
    <property type="component" value="Unplaced"/>
</dbReference>
<name>A0A915CGZ4_PARUN</name>
<proteinExistence type="predicted"/>
<protein>
    <submittedName>
        <fullName evidence="2">Uncharacterized protein</fullName>
    </submittedName>
</protein>